<protein>
    <submittedName>
        <fullName evidence="4">NAD(P)H-dependent oxidoreductase</fullName>
        <ecNumber evidence="4">1.-.-.-</ecNumber>
    </submittedName>
</protein>
<evidence type="ECO:0000256" key="1">
    <source>
        <dbReference type="ARBA" id="ARBA00006252"/>
    </source>
</evidence>
<dbReference type="EMBL" id="JBBKZV010000021">
    <property type="protein sequence ID" value="MEJ8825298.1"/>
    <property type="molecule type" value="Genomic_DNA"/>
</dbReference>
<dbReference type="InterPro" id="IPR051545">
    <property type="entry name" value="NAD(P)H_dehydrogenase_qn"/>
</dbReference>
<feature type="domain" description="Flavodoxin-like fold" evidence="3">
    <location>
        <begin position="1"/>
        <end position="206"/>
    </location>
</feature>
<sequence>MKVFVVHAHPEPRSFSAALKSAAVEELDRQGHEVQVSDLYAMHFDPVASPEDFGERANPDYCAYALEQRHGMQTGTIARDIQAELDKLLWCELLILNFPVFWFSTPSILKGWIDRVLVSGTVYGGKRFYDRGGLSGKRALVSVTLGGREHMFGESGIHGPLKGMLRHLLQGTLAYTGMGVLEPFVGWYVPYVSDDERRLVLQAWRTRLQSLNDKETLLKFPRLSEYDERLHPRPSYELPAKAWLAHKT</sequence>
<reference evidence="4 5" key="1">
    <citation type="submission" date="2024-03" db="EMBL/GenBank/DDBJ databases">
        <title>Novel species of the genus Variovorax.</title>
        <authorList>
            <person name="Liu Q."/>
            <person name="Xin Y.-H."/>
        </authorList>
    </citation>
    <scope>NUCLEOTIDE SEQUENCE [LARGE SCALE GENOMIC DNA]</scope>
    <source>
        <strain evidence="4 5">KACC 18501</strain>
    </source>
</reference>
<name>A0ABU8W5V4_9BURK</name>
<organism evidence="4 5">
    <name type="scientific">Variovorax humicola</name>
    <dbReference type="NCBI Taxonomy" id="1769758"/>
    <lineage>
        <taxon>Bacteria</taxon>
        <taxon>Pseudomonadati</taxon>
        <taxon>Pseudomonadota</taxon>
        <taxon>Betaproteobacteria</taxon>
        <taxon>Burkholderiales</taxon>
        <taxon>Comamonadaceae</taxon>
        <taxon>Variovorax</taxon>
    </lineage>
</organism>
<dbReference type="Proteomes" id="UP001363010">
    <property type="component" value="Unassembled WGS sequence"/>
</dbReference>
<proteinExistence type="inferred from homology"/>
<comment type="similarity">
    <text evidence="1">Belongs to the NAD(P)H dehydrogenase (quinone) family.</text>
</comment>
<dbReference type="PANTHER" id="PTHR10204:SF34">
    <property type="entry name" value="NAD(P)H DEHYDROGENASE [QUINONE] 1 ISOFORM 1"/>
    <property type="match status" value="1"/>
</dbReference>
<evidence type="ECO:0000313" key="5">
    <source>
        <dbReference type="Proteomes" id="UP001363010"/>
    </source>
</evidence>
<dbReference type="Gene3D" id="3.40.50.360">
    <property type="match status" value="1"/>
</dbReference>
<dbReference type="GO" id="GO:0016491">
    <property type="term" value="F:oxidoreductase activity"/>
    <property type="evidence" value="ECO:0007669"/>
    <property type="project" value="UniProtKB-KW"/>
</dbReference>
<evidence type="ECO:0000259" key="3">
    <source>
        <dbReference type="Pfam" id="PF02525"/>
    </source>
</evidence>
<dbReference type="RefSeq" id="WP_340366330.1">
    <property type="nucleotide sequence ID" value="NZ_JBBKZV010000021.1"/>
</dbReference>
<dbReference type="EC" id="1.-.-.-" evidence="4"/>
<evidence type="ECO:0000256" key="2">
    <source>
        <dbReference type="ARBA" id="ARBA00023002"/>
    </source>
</evidence>
<keyword evidence="5" id="KW-1185">Reference proteome</keyword>
<keyword evidence="2 4" id="KW-0560">Oxidoreductase</keyword>
<dbReference type="SUPFAM" id="SSF52218">
    <property type="entry name" value="Flavoproteins"/>
    <property type="match status" value="1"/>
</dbReference>
<dbReference type="Pfam" id="PF02525">
    <property type="entry name" value="Flavodoxin_2"/>
    <property type="match status" value="1"/>
</dbReference>
<dbReference type="InterPro" id="IPR029039">
    <property type="entry name" value="Flavoprotein-like_sf"/>
</dbReference>
<evidence type="ECO:0000313" key="4">
    <source>
        <dbReference type="EMBL" id="MEJ8825298.1"/>
    </source>
</evidence>
<accession>A0ABU8W5V4</accession>
<comment type="caution">
    <text evidence="4">The sequence shown here is derived from an EMBL/GenBank/DDBJ whole genome shotgun (WGS) entry which is preliminary data.</text>
</comment>
<dbReference type="PANTHER" id="PTHR10204">
    <property type="entry name" value="NAD P H OXIDOREDUCTASE-RELATED"/>
    <property type="match status" value="1"/>
</dbReference>
<gene>
    <name evidence="4" type="ORF">WKW80_25275</name>
</gene>
<dbReference type="InterPro" id="IPR003680">
    <property type="entry name" value="Flavodoxin_fold"/>
</dbReference>